<evidence type="ECO:0008006" key="9">
    <source>
        <dbReference type="Google" id="ProtNLM"/>
    </source>
</evidence>
<evidence type="ECO:0000313" key="8">
    <source>
        <dbReference type="Proteomes" id="UP000816034"/>
    </source>
</evidence>
<comment type="caution">
    <text evidence="7">The sequence shown here is derived from an EMBL/GenBank/DDBJ whole genome shotgun (WGS) entry which is preliminary data.</text>
</comment>
<dbReference type="FunFam" id="3.40.50.1460:FF:000021">
    <property type="entry name" value="GPI-anchor transamidase"/>
    <property type="match status" value="1"/>
</dbReference>
<keyword evidence="6" id="KW-0472">Membrane</keyword>
<dbReference type="InterPro" id="IPR001096">
    <property type="entry name" value="Peptidase_C13"/>
</dbReference>
<dbReference type="Pfam" id="PF01650">
    <property type="entry name" value="Peptidase_C13"/>
    <property type="match status" value="1"/>
</dbReference>
<dbReference type="PIRSF" id="PIRSF500138">
    <property type="entry name" value="GPI8"/>
    <property type="match status" value="1"/>
</dbReference>
<dbReference type="GO" id="GO:0006508">
    <property type="term" value="P:proteolysis"/>
    <property type="evidence" value="ECO:0007669"/>
    <property type="project" value="InterPro"/>
</dbReference>
<evidence type="ECO:0000256" key="5">
    <source>
        <dbReference type="PIRSR" id="PIRSR019663-1"/>
    </source>
</evidence>
<protein>
    <recommendedName>
        <fullName evidence="9">GPI-anchor transamidase</fullName>
    </recommendedName>
</protein>
<evidence type="ECO:0000313" key="7">
    <source>
        <dbReference type="EMBL" id="KAG2387006.1"/>
    </source>
</evidence>
<feature type="active site" description="Nucleophile" evidence="5">
    <location>
        <position position="258"/>
    </location>
</feature>
<dbReference type="Gene3D" id="3.40.50.1460">
    <property type="match status" value="1"/>
</dbReference>
<dbReference type="GO" id="GO:0003923">
    <property type="term" value="F:GPI-anchor transamidase activity"/>
    <property type="evidence" value="ECO:0007669"/>
    <property type="project" value="InterPro"/>
</dbReference>
<feature type="active site" evidence="5">
    <location>
        <position position="216"/>
    </location>
</feature>
<dbReference type="EMBL" id="PYSW02000014">
    <property type="protein sequence ID" value="KAG2387006.1"/>
    <property type="molecule type" value="Genomic_DNA"/>
</dbReference>
<feature type="transmembrane region" description="Helical" evidence="6">
    <location>
        <begin position="32"/>
        <end position="49"/>
    </location>
</feature>
<dbReference type="GO" id="GO:0042765">
    <property type="term" value="C:GPI-anchor transamidase complex"/>
    <property type="evidence" value="ECO:0007669"/>
    <property type="project" value="InterPro"/>
</dbReference>
<reference evidence="7 8" key="1">
    <citation type="journal article" date="2018" name="BMC Genomics">
        <title>The genome of Naegleria lovaniensis, the basis for a comparative approach to unravel pathogenicity factors of the human pathogenic amoeba N. fowleri.</title>
        <authorList>
            <person name="Liechti N."/>
            <person name="Schurch N."/>
            <person name="Bruggmann R."/>
            <person name="Wittwer M."/>
        </authorList>
    </citation>
    <scope>NUCLEOTIDE SEQUENCE [LARGE SCALE GENOMIC DNA]</scope>
    <source>
        <strain evidence="7 8">ATCC 30569</strain>
    </source>
</reference>
<keyword evidence="6" id="KW-0812">Transmembrane</keyword>
<dbReference type="PIRSF" id="PIRSF019663">
    <property type="entry name" value="Legumain"/>
    <property type="match status" value="1"/>
</dbReference>
<dbReference type="PRINTS" id="PR00776">
    <property type="entry name" value="HEMOGLOBNASE"/>
</dbReference>
<accession>A0AA88GW58</accession>
<dbReference type="PANTHER" id="PTHR48067">
    <property type="entry name" value="GPI-ANCHOR TRANSAMIDASE"/>
    <property type="match status" value="1"/>
</dbReference>
<evidence type="ECO:0000256" key="4">
    <source>
        <dbReference type="ARBA" id="ARBA00022729"/>
    </source>
</evidence>
<evidence type="ECO:0000256" key="3">
    <source>
        <dbReference type="ARBA" id="ARBA00022502"/>
    </source>
</evidence>
<comment type="similarity">
    <text evidence="2">Belongs to the peptidase C13 family.</text>
</comment>
<dbReference type="GO" id="GO:0006506">
    <property type="term" value="P:GPI anchor biosynthetic process"/>
    <property type="evidence" value="ECO:0007669"/>
    <property type="project" value="UniProtKB-KW"/>
</dbReference>
<dbReference type="RefSeq" id="XP_044550998.1">
    <property type="nucleotide sequence ID" value="XM_044691416.1"/>
</dbReference>
<keyword evidence="3" id="KW-0337">GPI-anchor biosynthesis</keyword>
<organism evidence="7 8">
    <name type="scientific">Naegleria lovaniensis</name>
    <name type="common">Amoeba</name>
    <dbReference type="NCBI Taxonomy" id="51637"/>
    <lineage>
        <taxon>Eukaryota</taxon>
        <taxon>Discoba</taxon>
        <taxon>Heterolobosea</taxon>
        <taxon>Tetramitia</taxon>
        <taxon>Eutetramitia</taxon>
        <taxon>Vahlkampfiidae</taxon>
        <taxon>Naegleria</taxon>
    </lineage>
</organism>
<evidence type="ECO:0000256" key="6">
    <source>
        <dbReference type="SAM" id="Phobius"/>
    </source>
</evidence>
<name>A0AA88GW58_NAELO</name>
<evidence type="ECO:0000256" key="2">
    <source>
        <dbReference type="ARBA" id="ARBA00009941"/>
    </source>
</evidence>
<dbReference type="GO" id="GO:0016255">
    <property type="term" value="P:attachment of GPI anchor to protein"/>
    <property type="evidence" value="ECO:0007669"/>
    <property type="project" value="InterPro"/>
</dbReference>
<feature type="transmembrane region" description="Helical" evidence="6">
    <location>
        <begin position="417"/>
        <end position="436"/>
    </location>
</feature>
<keyword evidence="6" id="KW-1133">Transmembrane helix</keyword>
<comment type="pathway">
    <text evidence="1">Glycolipid biosynthesis; glycosylphosphatidylinositol-anchor biosynthesis.</text>
</comment>
<proteinExistence type="inferred from homology"/>
<sequence>MTQSSHHRVKDIFRIIGPHRSKAFTSSDHRRTTSFMILILTIIIIISIVRAQPSNPKSTIISSSSDPSLTNTHQLQALVEKFFSDTHSSSTQKHSNNWVVLIDTSRFWFNYRHVANTLSIYHIVKNLGIPDSQILLMLADDVACNPRNRFPGEVFNNKNRQKNLYGENVEVDYRGYEVTVENFFRVLTGRHHDAVPTSKRLMSDEHSNVLLFMTGHGGDEFFKFQDQEEINSADIADVIHQMAERRRFREMLMIVDTCQAGSLFDKLYTPNVIAVGSSKRGENSYSHHSDLDIGVAVIDRFTYSSLEFFENRDFRHYSPSVRNWFNSYTAEALHSTPNMRYDLYPRNLDTVPITDFFGSDIKIEFQDERYPRGNATLLSTYLPIHTNEEYRITFPSSDETVVAAQETPVTFENGLSIVNKNIVALFVIGVLICLFLK</sequence>
<dbReference type="GeneID" id="68094497"/>
<dbReference type="Proteomes" id="UP000816034">
    <property type="component" value="Unassembled WGS sequence"/>
</dbReference>
<dbReference type="PANTHER" id="PTHR48067:SF1">
    <property type="entry name" value="GPI-ANCHOR TRANSAMIDASE"/>
    <property type="match status" value="1"/>
</dbReference>
<evidence type="ECO:0000256" key="1">
    <source>
        <dbReference type="ARBA" id="ARBA00004687"/>
    </source>
</evidence>
<dbReference type="InterPro" id="IPR028361">
    <property type="entry name" value="GPI_transamidase"/>
</dbReference>
<keyword evidence="8" id="KW-1185">Reference proteome</keyword>
<keyword evidence="4" id="KW-0732">Signal</keyword>
<dbReference type="AlphaFoldDB" id="A0AA88GW58"/>
<gene>
    <name evidence="7" type="ORF">C9374_002041</name>
</gene>